<organism evidence="4 5">
    <name type="scientific">Lichenicoccus roseus</name>
    <dbReference type="NCBI Taxonomy" id="2683649"/>
    <lineage>
        <taxon>Bacteria</taxon>
        <taxon>Pseudomonadati</taxon>
        <taxon>Pseudomonadota</taxon>
        <taxon>Alphaproteobacteria</taxon>
        <taxon>Acetobacterales</taxon>
        <taxon>Acetobacteraceae</taxon>
        <taxon>Lichenicoccus</taxon>
    </lineage>
</organism>
<gene>
    <name evidence="4" type="ORF">FE263_14880</name>
</gene>
<dbReference type="PANTHER" id="PTHR43080">
    <property type="entry name" value="CBS DOMAIN-CONTAINING PROTEIN CBSX3, MITOCHONDRIAL"/>
    <property type="match status" value="1"/>
</dbReference>
<dbReference type="AlphaFoldDB" id="A0A5R9JBT7"/>
<evidence type="ECO:0000259" key="3">
    <source>
        <dbReference type="PROSITE" id="PS51371"/>
    </source>
</evidence>
<dbReference type="Gene3D" id="3.10.580.10">
    <property type="entry name" value="CBS-domain"/>
    <property type="match status" value="1"/>
</dbReference>
<dbReference type="InterPro" id="IPR051257">
    <property type="entry name" value="Diverse_CBS-Domain"/>
</dbReference>
<feature type="domain" description="CBS" evidence="3">
    <location>
        <begin position="19"/>
        <end position="79"/>
    </location>
</feature>
<sequence>MAKSRNKGGNMSIPLRNILSRKGWGAVTVTADASLLTVADTLVLHHIGAAVVVDRDGRPIGLVSERDIVRGVSEHHDDVVDVKVGDVMARNVPSLSPDDSSLKAVQLMTIHRHRHIPVLEDEALVGMVSIGDVVKYRIEESESAVEAMRAYVMQSDPTEEPGLPRHALD</sequence>
<dbReference type="PROSITE" id="PS51371">
    <property type="entry name" value="CBS"/>
    <property type="match status" value="2"/>
</dbReference>
<dbReference type="EMBL" id="VCDI01000005">
    <property type="protein sequence ID" value="TLU71748.1"/>
    <property type="molecule type" value="Genomic_DNA"/>
</dbReference>
<name>A0A5R9JBT7_9PROT</name>
<evidence type="ECO:0000313" key="4">
    <source>
        <dbReference type="EMBL" id="TLU71748.1"/>
    </source>
</evidence>
<dbReference type="SMART" id="SM00116">
    <property type="entry name" value="CBS"/>
    <property type="match status" value="2"/>
</dbReference>
<evidence type="ECO:0000256" key="2">
    <source>
        <dbReference type="PROSITE-ProRule" id="PRU00703"/>
    </source>
</evidence>
<proteinExistence type="predicted"/>
<dbReference type="Pfam" id="PF00571">
    <property type="entry name" value="CBS"/>
    <property type="match status" value="2"/>
</dbReference>
<dbReference type="OrthoDB" id="9807125at2"/>
<accession>A0A5R9JBT7</accession>
<dbReference type="PANTHER" id="PTHR43080:SF2">
    <property type="entry name" value="CBS DOMAIN-CONTAINING PROTEIN"/>
    <property type="match status" value="1"/>
</dbReference>
<keyword evidence="1 2" id="KW-0129">CBS domain</keyword>
<dbReference type="InterPro" id="IPR046342">
    <property type="entry name" value="CBS_dom_sf"/>
</dbReference>
<protein>
    <submittedName>
        <fullName evidence="4">CBS domain-containing protein</fullName>
    </submittedName>
</protein>
<reference evidence="4 5" key="1">
    <citation type="submission" date="2019-05" db="EMBL/GenBank/DDBJ databases">
        <authorList>
            <person name="Pankratov T."/>
            <person name="Grouzdev D."/>
        </authorList>
    </citation>
    <scope>NUCLEOTIDE SEQUENCE [LARGE SCALE GENOMIC DNA]</scope>
    <source>
        <strain evidence="4 5">KEBCLARHB70R</strain>
    </source>
</reference>
<evidence type="ECO:0000313" key="5">
    <source>
        <dbReference type="Proteomes" id="UP000305654"/>
    </source>
</evidence>
<dbReference type="SUPFAM" id="SSF54631">
    <property type="entry name" value="CBS-domain pair"/>
    <property type="match status" value="1"/>
</dbReference>
<keyword evidence="5" id="KW-1185">Reference proteome</keyword>
<dbReference type="InterPro" id="IPR000644">
    <property type="entry name" value="CBS_dom"/>
</dbReference>
<evidence type="ECO:0000256" key="1">
    <source>
        <dbReference type="ARBA" id="ARBA00023122"/>
    </source>
</evidence>
<dbReference type="Proteomes" id="UP000305654">
    <property type="component" value="Unassembled WGS sequence"/>
</dbReference>
<feature type="domain" description="CBS" evidence="3">
    <location>
        <begin position="88"/>
        <end position="143"/>
    </location>
</feature>
<comment type="caution">
    <text evidence="4">The sequence shown here is derived from an EMBL/GenBank/DDBJ whole genome shotgun (WGS) entry which is preliminary data.</text>
</comment>